<dbReference type="SUPFAM" id="SSF48498">
    <property type="entry name" value="Tetracyclin repressor-like, C-terminal domain"/>
    <property type="match status" value="1"/>
</dbReference>
<keyword evidence="2 4" id="KW-0238">DNA-binding</keyword>
<evidence type="ECO:0000256" key="1">
    <source>
        <dbReference type="ARBA" id="ARBA00023015"/>
    </source>
</evidence>
<dbReference type="Gene3D" id="1.10.10.60">
    <property type="entry name" value="Homeodomain-like"/>
    <property type="match status" value="1"/>
</dbReference>
<dbReference type="InterPro" id="IPR036271">
    <property type="entry name" value="Tet_transcr_reg_TetR-rel_C_sf"/>
</dbReference>
<dbReference type="PANTHER" id="PTHR30055:SF151">
    <property type="entry name" value="TRANSCRIPTIONAL REGULATORY PROTEIN"/>
    <property type="match status" value="1"/>
</dbReference>
<organism evidence="6 7">
    <name type="scientific">Actinospica acidithermotolerans</name>
    <dbReference type="NCBI Taxonomy" id="2828514"/>
    <lineage>
        <taxon>Bacteria</taxon>
        <taxon>Bacillati</taxon>
        <taxon>Actinomycetota</taxon>
        <taxon>Actinomycetes</taxon>
        <taxon>Catenulisporales</taxon>
        <taxon>Actinospicaceae</taxon>
        <taxon>Actinospica</taxon>
    </lineage>
</organism>
<dbReference type="InterPro" id="IPR001647">
    <property type="entry name" value="HTH_TetR"/>
</dbReference>
<sequence length="228" mass="24482">MARVIESRRRNTRTKTGAVLSAELIVDAALSLVGEHGAAALSVRRLGAAIGCDPTAVYRYFASVDALFLAMADRLIAQALEGFEPGGDWKANLRAIAERTYGVYVAHPRVATAVASRVTGGAHESRVIDLVLGELHRAGFAGEQAVRLYRSFGDFVLAFSAVDADFLARPDEVRAADVQRWQDAYSDVDPGQFPHLAAEAPIVVAHAESSTFAFCLELLLDRLEALAA</sequence>
<evidence type="ECO:0000313" key="6">
    <source>
        <dbReference type="EMBL" id="MBR7830934.1"/>
    </source>
</evidence>
<dbReference type="GO" id="GO:0045892">
    <property type="term" value="P:negative regulation of DNA-templated transcription"/>
    <property type="evidence" value="ECO:0007669"/>
    <property type="project" value="InterPro"/>
</dbReference>
<feature type="DNA-binding region" description="H-T-H motif" evidence="4">
    <location>
        <begin position="42"/>
        <end position="61"/>
    </location>
</feature>
<dbReference type="InterPro" id="IPR050109">
    <property type="entry name" value="HTH-type_TetR-like_transc_reg"/>
</dbReference>
<dbReference type="AlphaFoldDB" id="A0A941EKU3"/>
<protein>
    <submittedName>
        <fullName evidence="6">TetR/AcrR family transcriptional regulator C-terminal domain-containing protein</fullName>
    </submittedName>
</protein>
<dbReference type="PANTHER" id="PTHR30055">
    <property type="entry name" value="HTH-TYPE TRANSCRIPTIONAL REGULATOR RUTR"/>
    <property type="match status" value="1"/>
</dbReference>
<gene>
    <name evidence="6" type="ORF">KDK95_31810</name>
</gene>
<dbReference type="Gene3D" id="1.10.357.10">
    <property type="entry name" value="Tetracycline Repressor, domain 2"/>
    <property type="match status" value="1"/>
</dbReference>
<dbReference type="EMBL" id="JAGSOH010000168">
    <property type="protein sequence ID" value="MBR7830934.1"/>
    <property type="molecule type" value="Genomic_DNA"/>
</dbReference>
<evidence type="ECO:0000313" key="7">
    <source>
        <dbReference type="Proteomes" id="UP000676325"/>
    </source>
</evidence>
<reference evidence="6" key="1">
    <citation type="submission" date="2021-04" db="EMBL/GenBank/DDBJ databases">
        <title>Genome based classification of Actinospica acidithermotolerans sp. nov., an actinobacterium isolated from an Indonesian hot spring.</title>
        <authorList>
            <person name="Kusuma A.B."/>
            <person name="Putra K.E."/>
            <person name="Nafisah S."/>
            <person name="Loh J."/>
            <person name="Nouioui I."/>
            <person name="Goodfellow M."/>
        </authorList>
    </citation>
    <scope>NUCLEOTIDE SEQUENCE</scope>
    <source>
        <strain evidence="6">MGRD01-02</strain>
    </source>
</reference>
<dbReference type="GO" id="GO:0003700">
    <property type="term" value="F:DNA-binding transcription factor activity"/>
    <property type="evidence" value="ECO:0007669"/>
    <property type="project" value="TreeGrafter"/>
</dbReference>
<keyword evidence="7" id="KW-1185">Reference proteome</keyword>
<dbReference type="RefSeq" id="WP_212522053.1">
    <property type="nucleotide sequence ID" value="NZ_JAGSOH010000168.1"/>
</dbReference>
<dbReference type="InterPro" id="IPR009057">
    <property type="entry name" value="Homeodomain-like_sf"/>
</dbReference>
<dbReference type="Proteomes" id="UP000676325">
    <property type="component" value="Unassembled WGS sequence"/>
</dbReference>
<accession>A0A941EKU3</accession>
<comment type="caution">
    <text evidence="6">The sequence shown here is derived from an EMBL/GenBank/DDBJ whole genome shotgun (WGS) entry which is preliminary data.</text>
</comment>
<dbReference type="SUPFAM" id="SSF46689">
    <property type="entry name" value="Homeodomain-like"/>
    <property type="match status" value="1"/>
</dbReference>
<name>A0A941EKU3_9ACTN</name>
<keyword evidence="1" id="KW-0805">Transcription regulation</keyword>
<evidence type="ECO:0000259" key="5">
    <source>
        <dbReference type="PROSITE" id="PS50977"/>
    </source>
</evidence>
<dbReference type="Pfam" id="PF00440">
    <property type="entry name" value="TetR_N"/>
    <property type="match status" value="1"/>
</dbReference>
<dbReference type="InterPro" id="IPR004111">
    <property type="entry name" value="Repressor_TetR_C"/>
</dbReference>
<evidence type="ECO:0000256" key="2">
    <source>
        <dbReference type="ARBA" id="ARBA00023125"/>
    </source>
</evidence>
<dbReference type="Pfam" id="PF02909">
    <property type="entry name" value="TetR_C_1"/>
    <property type="match status" value="1"/>
</dbReference>
<feature type="domain" description="HTH tetR-type" evidence="5">
    <location>
        <begin position="19"/>
        <end position="79"/>
    </location>
</feature>
<proteinExistence type="predicted"/>
<keyword evidence="3" id="KW-0804">Transcription</keyword>
<dbReference type="PROSITE" id="PS50977">
    <property type="entry name" value="HTH_TETR_2"/>
    <property type="match status" value="1"/>
</dbReference>
<evidence type="ECO:0000256" key="3">
    <source>
        <dbReference type="ARBA" id="ARBA00023163"/>
    </source>
</evidence>
<dbReference type="GO" id="GO:0000976">
    <property type="term" value="F:transcription cis-regulatory region binding"/>
    <property type="evidence" value="ECO:0007669"/>
    <property type="project" value="TreeGrafter"/>
</dbReference>
<evidence type="ECO:0000256" key="4">
    <source>
        <dbReference type="PROSITE-ProRule" id="PRU00335"/>
    </source>
</evidence>